<organism evidence="7 8">
    <name type="scientific">Favolaschia claudopus</name>
    <dbReference type="NCBI Taxonomy" id="2862362"/>
    <lineage>
        <taxon>Eukaryota</taxon>
        <taxon>Fungi</taxon>
        <taxon>Dikarya</taxon>
        <taxon>Basidiomycota</taxon>
        <taxon>Agaricomycotina</taxon>
        <taxon>Agaricomycetes</taxon>
        <taxon>Agaricomycetidae</taxon>
        <taxon>Agaricales</taxon>
        <taxon>Marasmiineae</taxon>
        <taxon>Mycenaceae</taxon>
        <taxon>Favolaschia</taxon>
    </lineage>
</organism>
<comment type="caution">
    <text evidence="7">The sequence shown here is derived from an EMBL/GenBank/DDBJ whole genome shotgun (WGS) entry which is preliminary data.</text>
</comment>
<dbReference type="InterPro" id="IPR051218">
    <property type="entry name" value="Sec_MonoDiacylglyc_Lipase"/>
</dbReference>
<keyword evidence="8" id="KW-1185">Reference proteome</keyword>
<dbReference type="Pfam" id="PF01764">
    <property type="entry name" value="Lipase_3"/>
    <property type="match status" value="1"/>
</dbReference>
<gene>
    <name evidence="7" type="ORF">R3P38DRAFT_2849931</name>
</gene>
<sequence length="288" mass="30757">MKAFASISLVLLGLLSSTFASPVAVTERDVSSSVYDDLVRYTKYSSASYQLLCVSPLGNTLVQSFSVGNTQGFIARDDTRKEIVVSFRGSFSLADAATDVNLFLVPFTSPGIAQSFNVHAGFLAAYNDVANVVLSTVKSQASKFPSYSVVVTGHSLGGALAALGAVSIKTALPQVSMKLYTFGQPRTGDKQWAAFVEKTVGVNNIFRAVHTFDGVPTLIPQFLGYQHHSTEYWQFSDPGLLTDPATTVKKCSGEEDSSCSDSILSTGINAAHVFYFGQVMAVNPLLCV</sequence>
<dbReference type="EMBL" id="JAWWNJ010000005">
    <property type="protein sequence ID" value="KAK7055982.1"/>
    <property type="molecule type" value="Genomic_DNA"/>
</dbReference>
<comment type="similarity">
    <text evidence="2">Belongs to the AB hydrolase superfamily. Lipase family. Class 3 subfamily.</text>
</comment>
<dbReference type="GO" id="GO:0006629">
    <property type="term" value="P:lipid metabolic process"/>
    <property type="evidence" value="ECO:0007669"/>
    <property type="project" value="InterPro"/>
</dbReference>
<evidence type="ECO:0000256" key="4">
    <source>
        <dbReference type="ARBA" id="ARBA00048461"/>
    </source>
</evidence>
<evidence type="ECO:0000256" key="5">
    <source>
        <dbReference type="SAM" id="SignalP"/>
    </source>
</evidence>
<feature type="signal peptide" evidence="5">
    <location>
        <begin position="1"/>
        <end position="20"/>
    </location>
</feature>
<feature type="chain" id="PRO_5043665017" evidence="5">
    <location>
        <begin position="21"/>
        <end position="288"/>
    </location>
</feature>
<dbReference type="PANTHER" id="PTHR45856:SF11">
    <property type="entry name" value="FUNGAL LIPASE-LIKE DOMAIN-CONTAINING PROTEIN"/>
    <property type="match status" value="1"/>
</dbReference>
<proteinExistence type="inferred from homology"/>
<dbReference type="Proteomes" id="UP001362999">
    <property type="component" value="Unassembled WGS sequence"/>
</dbReference>
<keyword evidence="5" id="KW-0732">Signal</keyword>
<feature type="domain" description="Fungal lipase-type" evidence="6">
    <location>
        <begin position="84"/>
        <end position="221"/>
    </location>
</feature>
<dbReference type="AlphaFoldDB" id="A0AAW0DTA5"/>
<dbReference type="CDD" id="cd00519">
    <property type="entry name" value="Lipase_3"/>
    <property type="match status" value="1"/>
</dbReference>
<evidence type="ECO:0000256" key="1">
    <source>
        <dbReference type="ARBA" id="ARBA00023157"/>
    </source>
</evidence>
<dbReference type="PANTHER" id="PTHR45856">
    <property type="entry name" value="ALPHA/BETA-HYDROLASES SUPERFAMILY PROTEIN"/>
    <property type="match status" value="1"/>
</dbReference>
<evidence type="ECO:0000313" key="8">
    <source>
        <dbReference type="Proteomes" id="UP001362999"/>
    </source>
</evidence>
<name>A0AAW0DTA5_9AGAR</name>
<dbReference type="SUPFAM" id="SSF53474">
    <property type="entry name" value="alpha/beta-Hydrolases"/>
    <property type="match status" value="1"/>
</dbReference>
<accession>A0AAW0DTA5</accession>
<dbReference type="InterPro" id="IPR029058">
    <property type="entry name" value="AB_hydrolase_fold"/>
</dbReference>
<comment type="catalytic activity">
    <reaction evidence="4">
        <text>a monoacylglycerol + H2O = glycerol + a fatty acid + H(+)</text>
        <dbReference type="Rhea" id="RHEA:15245"/>
        <dbReference type="ChEBI" id="CHEBI:15377"/>
        <dbReference type="ChEBI" id="CHEBI:15378"/>
        <dbReference type="ChEBI" id="CHEBI:17408"/>
        <dbReference type="ChEBI" id="CHEBI:17754"/>
        <dbReference type="ChEBI" id="CHEBI:28868"/>
    </reaction>
</comment>
<dbReference type="Gene3D" id="3.40.50.1820">
    <property type="entry name" value="alpha/beta hydrolase"/>
    <property type="match status" value="1"/>
</dbReference>
<protein>
    <submittedName>
        <fullName evidence="7">Alpha/beta-hydrolase</fullName>
    </submittedName>
</protein>
<comment type="catalytic activity">
    <reaction evidence="3">
        <text>a diacylglycerol + H2O = a monoacylglycerol + a fatty acid + H(+)</text>
        <dbReference type="Rhea" id="RHEA:32731"/>
        <dbReference type="ChEBI" id="CHEBI:15377"/>
        <dbReference type="ChEBI" id="CHEBI:15378"/>
        <dbReference type="ChEBI" id="CHEBI:17408"/>
        <dbReference type="ChEBI" id="CHEBI:18035"/>
        <dbReference type="ChEBI" id="CHEBI:28868"/>
    </reaction>
</comment>
<keyword evidence="1" id="KW-1015">Disulfide bond</keyword>
<evidence type="ECO:0000256" key="2">
    <source>
        <dbReference type="ARBA" id="ARBA00043996"/>
    </source>
</evidence>
<evidence type="ECO:0000259" key="6">
    <source>
        <dbReference type="Pfam" id="PF01764"/>
    </source>
</evidence>
<dbReference type="InterPro" id="IPR002921">
    <property type="entry name" value="Fungal_lipase-type"/>
</dbReference>
<reference evidence="7 8" key="1">
    <citation type="journal article" date="2024" name="J Genomics">
        <title>Draft genome sequencing and assembly of Favolaschia claudopus CIRM-BRFM 2984 isolated from oak limbs.</title>
        <authorList>
            <person name="Navarro D."/>
            <person name="Drula E."/>
            <person name="Chaduli D."/>
            <person name="Cazenave R."/>
            <person name="Ahrendt S."/>
            <person name="Wang J."/>
            <person name="Lipzen A."/>
            <person name="Daum C."/>
            <person name="Barry K."/>
            <person name="Grigoriev I.V."/>
            <person name="Favel A."/>
            <person name="Rosso M.N."/>
            <person name="Martin F."/>
        </authorList>
    </citation>
    <scope>NUCLEOTIDE SEQUENCE [LARGE SCALE GENOMIC DNA]</scope>
    <source>
        <strain evidence="7 8">CIRM-BRFM 2984</strain>
    </source>
</reference>
<evidence type="ECO:0000313" key="7">
    <source>
        <dbReference type="EMBL" id="KAK7055982.1"/>
    </source>
</evidence>
<evidence type="ECO:0000256" key="3">
    <source>
        <dbReference type="ARBA" id="ARBA00047591"/>
    </source>
</evidence>